<protein>
    <submittedName>
        <fullName evidence="2">Uncharacterized protein</fullName>
    </submittedName>
</protein>
<evidence type="ECO:0000313" key="3">
    <source>
        <dbReference type="Proteomes" id="UP001500751"/>
    </source>
</evidence>
<proteinExistence type="predicted"/>
<keyword evidence="3" id="KW-1185">Reference proteome</keyword>
<gene>
    <name evidence="2" type="ORF">GCM10009839_08030</name>
</gene>
<evidence type="ECO:0000256" key="1">
    <source>
        <dbReference type="SAM" id="MobiDB-lite"/>
    </source>
</evidence>
<name>A0ABN3Y040_9ACTN</name>
<organism evidence="2 3">
    <name type="scientific">Catenulispora yoronensis</name>
    <dbReference type="NCBI Taxonomy" id="450799"/>
    <lineage>
        <taxon>Bacteria</taxon>
        <taxon>Bacillati</taxon>
        <taxon>Actinomycetota</taxon>
        <taxon>Actinomycetes</taxon>
        <taxon>Catenulisporales</taxon>
        <taxon>Catenulisporaceae</taxon>
        <taxon>Catenulispora</taxon>
    </lineage>
</organism>
<evidence type="ECO:0000313" key="2">
    <source>
        <dbReference type="EMBL" id="GAA2015244.1"/>
    </source>
</evidence>
<reference evidence="3" key="1">
    <citation type="journal article" date="2019" name="Int. J. Syst. Evol. Microbiol.">
        <title>The Global Catalogue of Microorganisms (GCM) 10K type strain sequencing project: providing services to taxonomists for standard genome sequencing and annotation.</title>
        <authorList>
            <consortium name="The Broad Institute Genomics Platform"/>
            <consortium name="The Broad Institute Genome Sequencing Center for Infectious Disease"/>
            <person name="Wu L."/>
            <person name="Ma J."/>
        </authorList>
    </citation>
    <scope>NUCLEOTIDE SEQUENCE [LARGE SCALE GENOMIC DNA]</scope>
    <source>
        <strain evidence="3">JCM 16014</strain>
    </source>
</reference>
<accession>A0ABN3Y040</accession>
<comment type="caution">
    <text evidence="2">The sequence shown here is derived from an EMBL/GenBank/DDBJ whole genome shotgun (WGS) entry which is preliminary data.</text>
</comment>
<dbReference type="Proteomes" id="UP001500751">
    <property type="component" value="Unassembled WGS sequence"/>
</dbReference>
<sequence length="145" mass="14749">MFVPRAPDDVQDVAVASIWPWIAVPPVSVAVTESSLPFATLTWTCESGSMSVASVSGVIVTTGGEAELGAVGGGVSLEPPEPPGPPDDEAPGVAGNPPPLVPAADFEPLLQAVASTATIVAEAARRVIAATRRFPPLSRIADVRM</sequence>
<feature type="region of interest" description="Disordered" evidence="1">
    <location>
        <begin position="69"/>
        <end position="100"/>
    </location>
</feature>
<dbReference type="EMBL" id="BAAAQN010000003">
    <property type="protein sequence ID" value="GAA2015244.1"/>
    <property type="molecule type" value="Genomic_DNA"/>
</dbReference>